<accession>A0A0E9SFC1</accession>
<protein>
    <submittedName>
        <fullName evidence="1">Uncharacterized protein</fullName>
    </submittedName>
</protein>
<reference evidence="1" key="2">
    <citation type="journal article" date="2015" name="Fish Shellfish Immunol.">
        <title>Early steps in the European eel (Anguilla anguilla)-Vibrio vulnificus interaction in the gills: Role of the RtxA13 toxin.</title>
        <authorList>
            <person name="Callol A."/>
            <person name="Pajuelo D."/>
            <person name="Ebbesson L."/>
            <person name="Teles M."/>
            <person name="MacKenzie S."/>
            <person name="Amaro C."/>
        </authorList>
    </citation>
    <scope>NUCLEOTIDE SEQUENCE</scope>
</reference>
<name>A0A0E9SFC1_ANGAN</name>
<sequence length="24" mass="2534">MGAARLAQIFSEGEGFLSRAATSY</sequence>
<proteinExistence type="predicted"/>
<dbReference type="EMBL" id="GBXM01068503">
    <property type="protein sequence ID" value="JAH40074.1"/>
    <property type="molecule type" value="Transcribed_RNA"/>
</dbReference>
<reference evidence="1" key="1">
    <citation type="submission" date="2014-11" db="EMBL/GenBank/DDBJ databases">
        <authorList>
            <person name="Amaro Gonzalez C."/>
        </authorList>
    </citation>
    <scope>NUCLEOTIDE SEQUENCE</scope>
</reference>
<dbReference type="AlphaFoldDB" id="A0A0E9SFC1"/>
<evidence type="ECO:0000313" key="1">
    <source>
        <dbReference type="EMBL" id="JAH40074.1"/>
    </source>
</evidence>
<organism evidence="1">
    <name type="scientific">Anguilla anguilla</name>
    <name type="common">European freshwater eel</name>
    <name type="synonym">Muraena anguilla</name>
    <dbReference type="NCBI Taxonomy" id="7936"/>
    <lineage>
        <taxon>Eukaryota</taxon>
        <taxon>Metazoa</taxon>
        <taxon>Chordata</taxon>
        <taxon>Craniata</taxon>
        <taxon>Vertebrata</taxon>
        <taxon>Euteleostomi</taxon>
        <taxon>Actinopterygii</taxon>
        <taxon>Neopterygii</taxon>
        <taxon>Teleostei</taxon>
        <taxon>Anguilliformes</taxon>
        <taxon>Anguillidae</taxon>
        <taxon>Anguilla</taxon>
    </lineage>
</organism>